<dbReference type="EC" id="5.2.1.8" evidence="5"/>
<protein>
    <recommendedName>
        <fullName evidence="5">Peptidyl-prolyl cis-trans isomerase</fullName>
        <shortName evidence="5">PPIase</shortName>
        <ecNumber evidence="5">5.2.1.8</ecNumber>
    </recommendedName>
</protein>
<dbReference type="Gene3D" id="2.40.100.10">
    <property type="entry name" value="Cyclophilin-like"/>
    <property type="match status" value="1"/>
</dbReference>
<dbReference type="PIRSF" id="PIRSF001467">
    <property type="entry name" value="Peptidylpro_ismrse"/>
    <property type="match status" value="1"/>
</dbReference>
<reference evidence="7 8" key="1">
    <citation type="submission" date="2022-07" db="EMBL/GenBank/DDBJ databases">
        <title>Methylomonas rivi sp. nov., Methylomonas rosea sp. nov., Methylomonas aureus sp. nov. and Methylomonas subterranea sp. nov., four novel methanotrophs isolated from a freshwater creek and the deep terrestrial subsurface.</title>
        <authorList>
            <person name="Abin C."/>
            <person name="Sankaranarayanan K."/>
            <person name="Garner C."/>
            <person name="Sindelar R."/>
            <person name="Kotary K."/>
            <person name="Garner R."/>
            <person name="Barclay S."/>
            <person name="Lawson P."/>
            <person name="Krumholz L."/>
        </authorList>
    </citation>
    <scope>NUCLEOTIDE SEQUENCE [LARGE SCALE GENOMIC DNA]</scope>
    <source>
        <strain evidence="7 8">WSC-6</strain>
    </source>
</reference>
<comment type="function">
    <text evidence="1 5">PPIases accelerate the folding of proteins. It catalyzes the cis-trans isomerization of proline imidic peptide bonds in oligopeptides.</text>
</comment>
<evidence type="ECO:0000256" key="5">
    <source>
        <dbReference type="RuleBase" id="RU363019"/>
    </source>
</evidence>
<keyword evidence="4 5" id="KW-0413">Isomerase</keyword>
<dbReference type="GO" id="GO:0016853">
    <property type="term" value="F:isomerase activity"/>
    <property type="evidence" value="ECO:0007669"/>
    <property type="project" value="UniProtKB-KW"/>
</dbReference>
<dbReference type="PRINTS" id="PR00153">
    <property type="entry name" value="CSAPPISMRASE"/>
</dbReference>
<accession>A0ABT1U0B1</accession>
<gene>
    <name evidence="7" type="ORF">NP596_00350</name>
</gene>
<evidence type="ECO:0000313" key="7">
    <source>
        <dbReference type="EMBL" id="MCQ8126889.1"/>
    </source>
</evidence>
<dbReference type="PROSITE" id="PS50072">
    <property type="entry name" value="CSA_PPIASE_2"/>
    <property type="match status" value="1"/>
</dbReference>
<dbReference type="InterPro" id="IPR044665">
    <property type="entry name" value="E_coli_cyclophilin_A-like"/>
</dbReference>
<organism evidence="7 8">
    <name type="scientific">Methylomonas rivi</name>
    <dbReference type="NCBI Taxonomy" id="2952226"/>
    <lineage>
        <taxon>Bacteria</taxon>
        <taxon>Pseudomonadati</taxon>
        <taxon>Pseudomonadota</taxon>
        <taxon>Gammaproteobacteria</taxon>
        <taxon>Methylococcales</taxon>
        <taxon>Methylococcaceae</taxon>
        <taxon>Methylomonas</taxon>
    </lineage>
</organism>
<sequence>MSDTQTKVKMTTSLGAFVIQLDNVKAPVSAANFAEYVKSGFYDGTIFHRVIPGFMAQGGGFDTGFAQKETKAPIKNEADNGLKNKRGTLAMARTNDPNSATAQFFINYKDNSFLDHTSPTPSGWGYAVFGEVIEGMDVVDEMAKQPTANRGMHQDVPKTDIVIEKAEIVE</sequence>
<dbReference type="PROSITE" id="PS00170">
    <property type="entry name" value="CSA_PPIASE_1"/>
    <property type="match status" value="1"/>
</dbReference>
<dbReference type="InterPro" id="IPR029000">
    <property type="entry name" value="Cyclophilin-like_dom_sf"/>
</dbReference>
<evidence type="ECO:0000256" key="2">
    <source>
        <dbReference type="ARBA" id="ARBA00007365"/>
    </source>
</evidence>
<proteinExistence type="inferred from homology"/>
<dbReference type="InterPro" id="IPR024936">
    <property type="entry name" value="Cyclophilin-type_PPIase"/>
</dbReference>
<dbReference type="SUPFAM" id="SSF50891">
    <property type="entry name" value="Cyclophilin-like"/>
    <property type="match status" value="1"/>
</dbReference>
<evidence type="ECO:0000259" key="6">
    <source>
        <dbReference type="PROSITE" id="PS50072"/>
    </source>
</evidence>
<evidence type="ECO:0000256" key="1">
    <source>
        <dbReference type="ARBA" id="ARBA00002388"/>
    </source>
</evidence>
<dbReference type="PANTHER" id="PTHR43246">
    <property type="entry name" value="PEPTIDYL-PROLYL CIS-TRANS ISOMERASE CYP38, CHLOROPLASTIC"/>
    <property type="match status" value="1"/>
</dbReference>
<dbReference type="Pfam" id="PF00160">
    <property type="entry name" value="Pro_isomerase"/>
    <property type="match status" value="1"/>
</dbReference>
<evidence type="ECO:0000313" key="8">
    <source>
        <dbReference type="Proteomes" id="UP001524586"/>
    </source>
</evidence>
<comment type="caution">
    <text evidence="7">The sequence shown here is derived from an EMBL/GenBank/DDBJ whole genome shotgun (WGS) entry which is preliminary data.</text>
</comment>
<dbReference type="Proteomes" id="UP001524586">
    <property type="component" value="Unassembled WGS sequence"/>
</dbReference>
<dbReference type="EMBL" id="JANIBK010000001">
    <property type="protein sequence ID" value="MCQ8126889.1"/>
    <property type="molecule type" value="Genomic_DNA"/>
</dbReference>
<comment type="catalytic activity">
    <reaction evidence="5">
        <text>[protein]-peptidylproline (omega=180) = [protein]-peptidylproline (omega=0)</text>
        <dbReference type="Rhea" id="RHEA:16237"/>
        <dbReference type="Rhea" id="RHEA-COMP:10747"/>
        <dbReference type="Rhea" id="RHEA-COMP:10748"/>
        <dbReference type="ChEBI" id="CHEBI:83833"/>
        <dbReference type="ChEBI" id="CHEBI:83834"/>
        <dbReference type="EC" id="5.2.1.8"/>
    </reaction>
</comment>
<keyword evidence="8" id="KW-1185">Reference proteome</keyword>
<name>A0ABT1U0B1_9GAMM</name>
<comment type="similarity">
    <text evidence="2 5">Belongs to the cyclophilin-type PPIase family.</text>
</comment>
<dbReference type="CDD" id="cd01920">
    <property type="entry name" value="cyclophilin_EcCYP_like"/>
    <property type="match status" value="1"/>
</dbReference>
<evidence type="ECO:0000256" key="3">
    <source>
        <dbReference type="ARBA" id="ARBA00023110"/>
    </source>
</evidence>
<keyword evidence="3 5" id="KW-0697">Rotamase</keyword>
<dbReference type="InterPro" id="IPR020892">
    <property type="entry name" value="Cyclophilin-type_PPIase_CS"/>
</dbReference>
<feature type="domain" description="PPIase cyclophilin-type" evidence="6">
    <location>
        <begin position="12"/>
        <end position="168"/>
    </location>
</feature>
<evidence type="ECO:0000256" key="4">
    <source>
        <dbReference type="ARBA" id="ARBA00023235"/>
    </source>
</evidence>
<dbReference type="InterPro" id="IPR002130">
    <property type="entry name" value="Cyclophilin-type_PPIase_dom"/>
</dbReference>